<dbReference type="Pfam" id="PF05903">
    <property type="entry name" value="Peptidase_C97"/>
    <property type="match status" value="1"/>
</dbReference>
<dbReference type="InterPro" id="IPR008580">
    <property type="entry name" value="PPPDE_dom"/>
</dbReference>
<dbReference type="PROSITE" id="PS51858">
    <property type="entry name" value="PPPDE"/>
    <property type="match status" value="1"/>
</dbReference>
<accession>A0AAV4M168</accession>
<dbReference type="EMBL" id="BPLF01000005">
    <property type="protein sequence ID" value="GIX65645.1"/>
    <property type="molecule type" value="Genomic_DNA"/>
</dbReference>
<dbReference type="RefSeq" id="XP_067717714.1">
    <property type="nucleotide sequence ID" value="XM_067861613.1"/>
</dbReference>
<reference evidence="5 6" key="1">
    <citation type="submission" date="2021-06" db="EMBL/GenBank/DDBJ databases">
        <title>Genome sequence of Babesia caballi.</title>
        <authorList>
            <person name="Yamagishi J."/>
            <person name="Kidaka T."/>
            <person name="Ochi A."/>
        </authorList>
    </citation>
    <scope>NUCLEOTIDE SEQUENCE [LARGE SCALE GENOMIC DNA]</scope>
    <source>
        <strain evidence="5">USDA-D6B2</strain>
    </source>
</reference>
<dbReference type="PANTHER" id="PTHR12378">
    <property type="entry name" value="DESUMOYLATING ISOPEPTIDASE"/>
    <property type="match status" value="1"/>
</dbReference>
<dbReference type="PANTHER" id="PTHR12378:SF80">
    <property type="entry name" value="IP06716P-RELATED"/>
    <property type="match status" value="1"/>
</dbReference>
<protein>
    <submittedName>
        <fullName evidence="5">PPPDE peptidase, putative</fullName>
    </submittedName>
</protein>
<dbReference type="GeneID" id="94197126"/>
<dbReference type="AlphaFoldDB" id="A0AAV4M168"/>
<gene>
    <name evidence="5" type="ORF">BcabD6B2_50800</name>
</gene>
<evidence type="ECO:0000259" key="4">
    <source>
        <dbReference type="PROSITE" id="PS51858"/>
    </source>
</evidence>
<feature type="domain" description="PPPDE" evidence="4">
    <location>
        <begin position="227"/>
        <end position="359"/>
    </location>
</feature>
<keyword evidence="6" id="KW-1185">Reference proteome</keyword>
<evidence type="ECO:0000256" key="1">
    <source>
        <dbReference type="ARBA" id="ARBA00008140"/>
    </source>
</evidence>
<dbReference type="GO" id="GO:0101005">
    <property type="term" value="F:deubiquitinase activity"/>
    <property type="evidence" value="ECO:0007669"/>
    <property type="project" value="TreeGrafter"/>
</dbReference>
<dbReference type="GO" id="GO:0006508">
    <property type="term" value="P:proteolysis"/>
    <property type="evidence" value="ECO:0007669"/>
    <property type="project" value="UniProtKB-KW"/>
</dbReference>
<dbReference type="InterPro" id="IPR042266">
    <property type="entry name" value="PPPDE_sf"/>
</dbReference>
<comment type="caution">
    <text evidence="5">The sequence shown here is derived from an EMBL/GenBank/DDBJ whole genome shotgun (WGS) entry which is preliminary data.</text>
</comment>
<comment type="similarity">
    <text evidence="1">Belongs to the DeSI family.</text>
</comment>
<sequence length="400" mass="43119">MVLLYPAGCYCELQESARNCIDDTKTEETAANRPIHVVNYQGVGVSGIDAGSGIAQEIIAQTMDSARSIDVNNLCSSVSTPEMKVSPRNPIVVPNGIGAIHQGLTMSKVVNRAGDVTDRSARDDPSPKTFDLADKLKMINCSPSATVSNASSTVSVPGLAKTGSASYVMVSREISRNVQAPSINSGRMIRRGYSDDLPNMLKRSGNRLIKTQSNNSARGTGGPAEYGHVYLNIYDLEAVNRVVNVVAGTFGAGAYHAGVEIYGHEYNFGYTPQGVSGIVQSHPRFHSQHKYRKSIDLGKTRYSPREVLEIIDFLKPMWLGTSYDILKKNCLNFADTFCKKLGVGGIPTWVMGLQNKINWTRDSLQSGAAKLKQLDEAVGISRAFGSLSRKLTGECAGGST</sequence>
<organism evidence="5 6">
    <name type="scientific">Babesia caballi</name>
    <dbReference type="NCBI Taxonomy" id="5871"/>
    <lineage>
        <taxon>Eukaryota</taxon>
        <taxon>Sar</taxon>
        <taxon>Alveolata</taxon>
        <taxon>Apicomplexa</taxon>
        <taxon>Aconoidasida</taxon>
        <taxon>Piroplasmida</taxon>
        <taxon>Babesiidae</taxon>
        <taxon>Babesia</taxon>
    </lineage>
</organism>
<dbReference type="Proteomes" id="UP001497744">
    <property type="component" value="Unassembled WGS sequence"/>
</dbReference>
<evidence type="ECO:0000313" key="5">
    <source>
        <dbReference type="EMBL" id="GIX65645.1"/>
    </source>
</evidence>
<keyword evidence="2" id="KW-0645">Protease</keyword>
<dbReference type="GO" id="GO:0016579">
    <property type="term" value="P:protein deubiquitination"/>
    <property type="evidence" value="ECO:0007669"/>
    <property type="project" value="TreeGrafter"/>
</dbReference>
<dbReference type="SMART" id="SM01179">
    <property type="entry name" value="DUF862"/>
    <property type="match status" value="1"/>
</dbReference>
<evidence type="ECO:0000256" key="3">
    <source>
        <dbReference type="ARBA" id="ARBA00022801"/>
    </source>
</evidence>
<name>A0AAV4M168_BABCB</name>
<evidence type="ECO:0000313" key="6">
    <source>
        <dbReference type="Proteomes" id="UP001497744"/>
    </source>
</evidence>
<proteinExistence type="inferred from homology"/>
<keyword evidence="3" id="KW-0378">Hydrolase</keyword>
<dbReference type="Gene3D" id="3.90.1720.30">
    <property type="entry name" value="PPPDE domains"/>
    <property type="match status" value="1"/>
</dbReference>
<evidence type="ECO:0000256" key="2">
    <source>
        <dbReference type="ARBA" id="ARBA00022670"/>
    </source>
</evidence>